<dbReference type="SUPFAM" id="SSF53067">
    <property type="entry name" value="Actin-like ATPase domain"/>
    <property type="match status" value="1"/>
</dbReference>
<gene>
    <name evidence="1" type="primary">anmK</name>
    <name evidence="2" type="ORF">ACFSW5_24165</name>
</gene>
<dbReference type="PANTHER" id="PTHR30605:SF0">
    <property type="entry name" value="ANHYDRO-N-ACETYLMURAMIC ACID KINASE"/>
    <property type="match status" value="1"/>
</dbReference>
<dbReference type="RefSeq" id="WP_379279139.1">
    <property type="nucleotide sequence ID" value="NZ_JBHUGT010000039.1"/>
</dbReference>
<keyword evidence="1 2" id="KW-0808">Transferase</keyword>
<reference evidence="3" key="1">
    <citation type="journal article" date="2019" name="Int. J. Syst. Evol. Microbiol.">
        <title>The Global Catalogue of Microorganisms (GCM) 10K type strain sequencing project: providing services to taxonomists for standard genome sequencing and annotation.</title>
        <authorList>
            <consortium name="The Broad Institute Genomics Platform"/>
            <consortium name="The Broad Institute Genome Sequencing Center for Infectious Disease"/>
            <person name="Wu L."/>
            <person name="Ma J."/>
        </authorList>
    </citation>
    <scope>NUCLEOTIDE SEQUENCE [LARGE SCALE GENOMIC DNA]</scope>
    <source>
        <strain evidence="3">TISTR 1827</strain>
    </source>
</reference>
<dbReference type="EC" id="2.7.1.170" evidence="1"/>
<comment type="pathway">
    <text evidence="1">Amino-sugar metabolism; 1,6-anhydro-N-acetylmuramate degradation.</text>
</comment>
<dbReference type="PANTHER" id="PTHR30605">
    <property type="entry name" value="ANHYDRO-N-ACETYLMURAMIC ACID KINASE"/>
    <property type="match status" value="1"/>
</dbReference>
<accession>A0ABW5R695</accession>
<comment type="catalytic activity">
    <reaction evidence="1">
        <text>1,6-anhydro-N-acetyl-beta-muramate + ATP + H2O = N-acetyl-D-muramate 6-phosphate + ADP + H(+)</text>
        <dbReference type="Rhea" id="RHEA:24952"/>
        <dbReference type="ChEBI" id="CHEBI:15377"/>
        <dbReference type="ChEBI" id="CHEBI:15378"/>
        <dbReference type="ChEBI" id="CHEBI:30616"/>
        <dbReference type="ChEBI" id="CHEBI:58690"/>
        <dbReference type="ChEBI" id="CHEBI:58722"/>
        <dbReference type="ChEBI" id="CHEBI:456216"/>
        <dbReference type="EC" id="2.7.1.170"/>
    </reaction>
</comment>
<keyword evidence="1 2" id="KW-0418">Kinase</keyword>
<keyword evidence="1" id="KW-0067">ATP-binding</keyword>
<evidence type="ECO:0000256" key="1">
    <source>
        <dbReference type="HAMAP-Rule" id="MF_01270"/>
    </source>
</evidence>
<dbReference type="Proteomes" id="UP001597493">
    <property type="component" value="Unassembled WGS sequence"/>
</dbReference>
<dbReference type="CDD" id="cd24050">
    <property type="entry name" value="ASKHA_NBD_ANMK"/>
    <property type="match status" value="1"/>
</dbReference>
<protein>
    <recommendedName>
        <fullName evidence="1">Anhydro-N-acetylmuramic acid kinase</fullName>
        <ecNumber evidence="1">2.7.1.170</ecNumber>
    </recommendedName>
    <alternativeName>
        <fullName evidence="1">AnhMurNAc kinase</fullName>
    </alternativeName>
</protein>
<sequence length="401" mass="42376">MDRLKRGSRRYAVGLMSGTSVDGIDAAVVEITGPPGGSERPAVRLAAFENRPYPAAVREELFALFDPREATVDRVGRMNALLGELFAEAALSAIAAAGLAPADIAVIGSHGQTIWHAPEPQRYCGYGVAFTVQIGEGAVIAARTGVPCVSDFRVADIAVGGQGAPLVPFTELLLYGEAERTLLLQNIGGIGNMTVLPAGGTAEDVFAFDTGPGNMLIDGLVSKLYPGLTMDEGGRIAGAGRVDEGLLGELKREPYYALPLPKSTGRERFGAAYVERLLAYRAERGLSNEDLIATVTRLTAWTIGDAYRRYVRDRYAADALIVGGGGSHNRALIGMLKRELEPYGVPVLTQEEAGHNSDAKEAVAFALLADYAMAGLPNNLPSVTGAVRPAVMGKISHPFRP</sequence>
<name>A0ABW5R695_9BACL</name>
<keyword evidence="3" id="KW-1185">Reference proteome</keyword>
<dbReference type="NCBIfam" id="NF007148">
    <property type="entry name" value="PRK09585.3-2"/>
    <property type="match status" value="1"/>
</dbReference>
<dbReference type="EMBL" id="JBHUMY010000041">
    <property type="protein sequence ID" value="MFD2663338.1"/>
    <property type="molecule type" value="Genomic_DNA"/>
</dbReference>
<comment type="function">
    <text evidence="1">Catalyzes the specific phosphorylation of 1,6-anhydro-N-acetylmuramic acid (anhMurNAc) with the simultaneous cleavage of the 1,6-anhydro ring, generating MurNAc-6-P. Is required for the utilization of anhMurNAc either imported from the medium or derived from its own cell wall murein, and thus plays a role in cell wall recycling.</text>
</comment>
<dbReference type="Pfam" id="PF03702">
    <property type="entry name" value="AnmK"/>
    <property type="match status" value="1"/>
</dbReference>
<evidence type="ECO:0000313" key="3">
    <source>
        <dbReference type="Proteomes" id="UP001597493"/>
    </source>
</evidence>
<dbReference type="InterPro" id="IPR005338">
    <property type="entry name" value="Anhydro_N_Ac-Mur_kinase"/>
</dbReference>
<keyword evidence="1" id="KW-0547">Nucleotide-binding</keyword>
<comment type="caution">
    <text evidence="2">The sequence shown here is derived from an EMBL/GenBank/DDBJ whole genome shotgun (WGS) entry which is preliminary data.</text>
</comment>
<organism evidence="2 3">
    <name type="scientific">Paenibacillus thailandensis</name>
    <dbReference type="NCBI Taxonomy" id="393250"/>
    <lineage>
        <taxon>Bacteria</taxon>
        <taxon>Bacillati</taxon>
        <taxon>Bacillota</taxon>
        <taxon>Bacilli</taxon>
        <taxon>Bacillales</taxon>
        <taxon>Paenibacillaceae</taxon>
        <taxon>Paenibacillus</taxon>
    </lineage>
</organism>
<keyword evidence="1" id="KW-0119">Carbohydrate metabolism</keyword>
<dbReference type="Gene3D" id="3.30.420.40">
    <property type="match status" value="2"/>
</dbReference>
<comment type="pathway">
    <text evidence="1">Cell wall biogenesis; peptidoglycan recycling.</text>
</comment>
<dbReference type="HAMAP" id="MF_01270">
    <property type="entry name" value="AnhMurNAc_kinase"/>
    <property type="match status" value="1"/>
</dbReference>
<dbReference type="GO" id="GO:0016301">
    <property type="term" value="F:kinase activity"/>
    <property type="evidence" value="ECO:0007669"/>
    <property type="project" value="UniProtKB-KW"/>
</dbReference>
<proteinExistence type="inferred from homology"/>
<evidence type="ECO:0000313" key="2">
    <source>
        <dbReference type="EMBL" id="MFD2663338.1"/>
    </source>
</evidence>
<comment type="similarity">
    <text evidence="1">Belongs to the anhydro-N-acetylmuramic acid kinase family.</text>
</comment>
<feature type="binding site" evidence="1">
    <location>
        <begin position="18"/>
        <end position="25"/>
    </location>
    <ligand>
        <name>ATP</name>
        <dbReference type="ChEBI" id="CHEBI:30616"/>
    </ligand>
</feature>
<dbReference type="InterPro" id="IPR043129">
    <property type="entry name" value="ATPase_NBD"/>
</dbReference>